<reference evidence="1" key="1">
    <citation type="submission" date="2022-06" db="EMBL/GenBank/DDBJ databases">
        <title>Lutimaribacter sp. EGI FJ00013, a novel bacterium isolated from a salt lake sediment enrichment.</title>
        <authorList>
            <person name="Gao L."/>
            <person name="Fang B.-Z."/>
            <person name="Li W.-J."/>
        </authorList>
    </citation>
    <scope>NUCLEOTIDE SEQUENCE</scope>
    <source>
        <strain evidence="1">EGI FJ00013</strain>
    </source>
</reference>
<sequence>MHREEAARVLLIPMSPLRRLPLRPFEEMPRSLLSCALVGHNRTAHLVVLLKHPDYALKECLRERAVDDMRWNIAHHIEHLVVKNLTVHPLEAQEVFARGVTMSVSKSSPSLIKGNKRT</sequence>
<evidence type="ECO:0000313" key="1">
    <source>
        <dbReference type="EMBL" id="MCM2563674.1"/>
    </source>
</evidence>
<dbReference type="Proteomes" id="UP001203036">
    <property type="component" value="Unassembled WGS sequence"/>
</dbReference>
<evidence type="ECO:0000313" key="2">
    <source>
        <dbReference type="Proteomes" id="UP001203036"/>
    </source>
</evidence>
<comment type="caution">
    <text evidence="1">The sequence shown here is derived from an EMBL/GenBank/DDBJ whole genome shotgun (WGS) entry which is preliminary data.</text>
</comment>
<organism evidence="1 2">
    <name type="scientific">Lutimaribacter degradans</name>
    <dbReference type="NCBI Taxonomy" id="2945989"/>
    <lineage>
        <taxon>Bacteria</taxon>
        <taxon>Pseudomonadati</taxon>
        <taxon>Pseudomonadota</taxon>
        <taxon>Alphaproteobacteria</taxon>
        <taxon>Rhodobacterales</taxon>
        <taxon>Roseobacteraceae</taxon>
        <taxon>Lutimaribacter</taxon>
    </lineage>
</organism>
<name>A0ACC5ZZ90_9RHOB</name>
<gene>
    <name evidence="1" type="ORF">M8744_16085</name>
</gene>
<proteinExistence type="predicted"/>
<keyword evidence="2" id="KW-1185">Reference proteome</keyword>
<dbReference type="EMBL" id="JAMQGO010000015">
    <property type="protein sequence ID" value="MCM2563674.1"/>
    <property type="molecule type" value="Genomic_DNA"/>
</dbReference>
<protein>
    <submittedName>
        <fullName evidence="1">Uncharacterized protein</fullName>
    </submittedName>
</protein>
<accession>A0ACC5ZZ90</accession>